<evidence type="ECO:0000256" key="1">
    <source>
        <dbReference type="ARBA" id="ARBA00004123"/>
    </source>
</evidence>
<feature type="compositionally biased region" description="Basic and acidic residues" evidence="4">
    <location>
        <begin position="21"/>
        <end position="33"/>
    </location>
</feature>
<dbReference type="InterPro" id="IPR051651">
    <property type="entry name" value="DMTF1_DNA-bind_reg"/>
</dbReference>
<dbReference type="Pfam" id="PF00249">
    <property type="entry name" value="Myb_DNA-binding"/>
    <property type="match status" value="1"/>
</dbReference>
<dbReference type="STRING" id="10228.B3RNF2"/>
<keyword evidence="3" id="KW-0539">Nucleus</keyword>
<feature type="compositionally biased region" description="Polar residues" evidence="4">
    <location>
        <begin position="121"/>
        <end position="135"/>
    </location>
</feature>
<dbReference type="FunCoup" id="B3RNF2">
    <property type="interactions" value="1353"/>
</dbReference>
<feature type="compositionally biased region" description="Basic and acidic residues" evidence="4">
    <location>
        <begin position="58"/>
        <end position="72"/>
    </location>
</feature>
<evidence type="ECO:0000313" key="7">
    <source>
        <dbReference type="EMBL" id="EDV28011.1"/>
    </source>
</evidence>
<reference evidence="7 8" key="1">
    <citation type="journal article" date="2008" name="Nature">
        <title>The Trichoplax genome and the nature of placozoans.</title>
        <authorList>
            <person name="Srivastava M."/>
            <person name="Begovic E."/>
            <person name="Chapman J."/>
            <person name="Putnam N.H."/>
            <person name="Hellsten U."/>
            <person name="Kawashima T."/>
            <person name="Kuo A."/>
            <person name="Mitros T."/>
            <person name="Salamov A."/>
            <person name="Carpenter M.L."/>
            <person name="Signorovitch A.Y."/>
            <person name="Moreno M.A."/>
            <person name="Kamm K."/>
            <person name="Grimwood J."/>
            <person name="Schmutz J."/>
            <person name="Shapiro H."/>
            <person name="Grigoriev I.V."/>
            <person name="Buss L.W."/>
            <person name="Schierwater B."/>
            <person name="Dellaporta S.L."/>
            <person name="Rokhsar D.S."/>
        </authorList>
    </citation>
    <scope>NUCLEOTIDE SEQUENCE [LARGE SCALE GENOMIC DNA]</scope>
    <source>
        <strain evidence="7 8">Grell-BS-1999</strain>
    </source>
</reference>
<dbReference type="InterPro" id="IPR001005">
    <property type="entry name" value="SANT/Myb"/>
</dbReference>
<evidence type="ECO:0000259" key="5">
    <source>
        <dbReference type="PROSITE" id="PS50090"/>
    </source>
</evidence>
<dbReference type="GO" id="GO:0000981">
    <property type="term" value="F:DNA-binding transcription factor activity, RNA polymerase II-specific"/>
    <property type="evidence" value="ECO:0000318"/>
    <property type="project" value="GO_Central"/>
</dbReference>
<dbReference type="KEGG" id="tad:TRIADDRAFT_53144"/>
<dbReference type="GO" id="GO:0000978">
    <property type="term" value="F:RNA polymerase II cis-regulatory region sequence-specific DNA binding"/>
    <property type="evidence" value="ECO:0000318"/>
    <property type="project" value="GO_Central"/>
</dbReference>
<dbReference type="HOGENOM" id="CLU_563021_0_0_1"/>
<dbReference type="InterPro" id="IPR009057">
    <property type="entry name" value="Homeodomain-like_sf"/>
</dbReference>
<keyword evidence="8" id="KW-1185">Reference proteome</keyword>
<dbReference type="InParanoid" id="B3RNF2"/>
<dbReference type="Gene3D" id="1.10.10.60">
    <property type="entry name" value="Homeodomain-like"/>
    <property type="match status" value="2"/>
</dbReference>
<gene>
    <name evidence="7" type="ORF">TRIADDRAFT_53144</name>
</gene>
<protein>
    <recommendedName>
        <fullName evidence="9">Myb-like domain-containing protein</fullName>
    </recommendedName>
</protein>
<dbReference type="GO" id="GO:0005634">
    <property type="term" value="C:nucleus"/>
    <property type="evidence" value="ECO:0000318"/>
    <property type="project" value="GO_Central"/>
</dbReference>
<dbReference type="EMBL" id="DS985242">
    <property type="protein sequence ID" value="EDV28011.1"/>
    <property type="molecule type" value="Genomic_DNA"/>
</dbReference>
<dbReference type="PANTHER" id="PTHR46380:SF2">
    <property type="entry name" value="CYCLIN-D-BINDING MYB-LIKE TRANSCRIPTION FACTOR 1"/>
    <property type="match status" value="1"/>
</dbReference>
<dbReference type="CTD" id="6750492"/>
<feature type="compositionally biased region" description="Basic residues" evidence="4">
    <location>
        <begin position="34"/>
        <end position="57"/>
    </location>
</feature>
<accession>B3RNF2</accession>
<evidence type="ECO:0000256" key="2">
    <source>
        <dbReference type="ARBA" id="ARBA00023125"/>
    </source>
</evidence>
<dbReference type="PANTHER" id="PTHR46380">
    <property type="entry name" value="CYCLIN-D-BINDING MYB-LIKE TRANSCRIPTION FACTOR 1"/>
    <property type="match status" value="1"/>
</dbReference>
<evidence type="ECO:0000259" key="6">
    <source>
        <dbReference type="PROSITE" id="PS51294"/>
    </source>
</evidence>
<feature type="domain" description="HTH myb-type" evidence="6">
    <location>
        <begin position="325"/>
        <end position="379"/>
    </location>
</feature>
<feature type="compositionally biased region" description="Polar residues" evidence="4">
    <location>
        <begin position="159"/>
        <end position="173"/>
    </location>
</feature>
<feature type="region of interest" description="Disordered" evidence="4">
    <location>
        <begin position="92"/>
        <end position="174"/>
    </location>
</feature>
<keyword evidence="2" id="KW-0238">DNA-binding</keyword>
<evidence type="ECO:0008006" key="9">
    <source>
        <dbReference type="Google" id="ProtNLM"/>
    </source>
</evidence>
<feature type="compositionally biased region" description="Polar residues" evidence="4">
    <location>
        <begin position="1"/>
        <end position="20"/>
    </location>
</feature>
<feature type="compositionally biased region" description="Basic residues" evidence="4">
    <location>
        <begin position="108"/>
        <end position="118"/>
    </location>
</feature>
<organism evidence="7 8">
    <name type="scientific">Trichoplax adhaerens</name>
    <name type="common">Trichoplax reptans</name>
    <dbReference type="NCBI Taxonomy" id="10228"/>
    <lineage>
        <taxon>Eukaryota</taxon>
        <taxon>Metazoa</taxon>
        <taxon>Placozoa</taxon>
        <taxon>Uniplacotomia</taxon>
        <taxon>Trichoplacea</taxon>
        <taxon>Trichoplacidae</taxon>
        <taxon>Trichoplax</taxon>
    </lineage>
</organism>
<evidence type="ECO:0000313" key="8">
    <source>
        <dbReference type="Proteomes" id="UP000009022"/>
    </source>
</evidence>
<dbReference type="OMA" id="ADIHICK"/>
<dbReference type="PhylomeDB" id="B3RNF2"/>
<dbReference type="AlphaFoldDB" id="B3RNF2"/>
<dbReference type="GO" id="GO:0006357">
    <property type="term" value="P:regulation of transcription by RNA polymerase II"/>
    <property type="evidence" value="ECO:0000318"/>
    <property type="project" value="GO_Central"/>
</dbReference>
<feature type="compositionally biased region" description="Basic and acidic residues" evidence="4">
    <location>
        <begin position="136"/>
        <end position="146"/>
    </location>
</feature>
<dbReference type="InterPro" id="IPR017930">
    <property type="entry name" value="Myb_dom"/>
</dbReference>
<name>B3RNF2_TRIAD</name>
<dbReference type="eggNOG" id="KOG0051">
    <property type="taxonomic scope" value="Eukaryota"/>
</dbReference>
<dbReference type="SUPFAM" id="SSF46689">
    <property type="entry name" value="Homeodomain-like"/>
    <property type="match status" value="1"/>
</dbReference>
<dbReference type="GeneID" id="6750492"/>
<dbReference type="PROSITE" id="PS50090">
    <property type="entry name" value="MYB_LIKE"/>
    <property type="match status" value="1"/>
</dbReference>
<comment type="subcellular location">
    <subcellularLocation>
        <location evidence="1">Nucleus</location>
    </subcellularLocation>
</comment>
<sequence length="485" mass="56430">MDNVSTKNSDIAKLNESTNNGDDRKRNQNEVVDRKRKRHKRSGHKERRHIRKHSKKYSKTEIVEEGYSKESNDDAANPIPKEKQVLIQNVLKNKHKKSQFPQVEVGAKRKKKRKHKDHKTNAPTDMSVIINTSNTDPEKSNDRQSDSVKSPSSKRLKTSNHFSKSCSTTSNAPSDIDASDVIHAEWRISKEKMKDLEEKGISVMNGKWTREENELIEANINRYMKEYGIQDREKLLFCNRKDAPTSKAEMYRYFAQGICRELHAAYRHILRIYHPSYGKPISSEEMVQLHSLYAIHGNDWKTIAKAIGQSNIWVEHKIRYLEQKSMACNTGKWSKDEDNKLRSIVLKHTENNSGPCRIPWSQVAKDLGTRNANQCRSRWLFSNQNATNCDNNGKVRKWGYFDTAKLIFRISELNRTSENDIDWATIAKNWPWSCTSEALAFKWTRIRAKVPKDNQRNLTEILNWLRESDYLKSIHSKVGSNMQKL</sequence>
<dbReference type="RefSeq" id="XP_002109845.1">
    <property type="nucleotide sequence ID" value="XM_002109809.1"/>
</dbReference>
<dbReference type="SMART" id="SM00717">
    <property type="entry name" value="SANT"/>
    <property type="match status" value="2"/>
</dbReference>
<dbReference type="OrthoDB" id="39591at2759"/>
<dbReference type="Proteomes" id="UP000009022">
    <property type="component" value="Unassembled WGS sequence"/>
</dbReference>
<proteinExistence type="predicted"/>
<dbReference type="CDD" id="cd00167">
    <property type="entry name" value="SANT"/>
    <property type="match status" value="1"/>
</dbReference>
<evidence type="ECO:0000256" key="3">
    <source>
        <dbReference type="ARBA" id="ARBA00023242"/>
    </source>
</evidence>
<dbReference type="PROSITE" id="PS51294">
    <property type="entry name" value="HTH_MYB"/>
    <property type="match status" value="1"/>
</dbReference>
<feature type="region of interest" description="Disordered" evidence="4">
    <location>
        <begin position="1"/>
        <end position="79"/>
    </location>
</feature>
<evidence type="ECO:0000256" key="4">
    <source>
        <dbReference type="SAM" id="MobiDB-lite"/>
    </source>
</evidence>
<feature type="domain" description="Myb-like" evidence="5">
    <location>
        <begin position="331"/>
        <end position="379"/>
    </location>
</feature>